<feature type="compositionally biased region" description="Basic and acidic residues" evidence="1">
    <location>
        <begin position="306"/>
        <end position="331"/>
    </location>
</feature>
<comment type="caution">
    <text evidence="2">The sequence shown here is derived from an EMBL/GenBank/DDBJ whole genome shotgun (WGS) entry which is preliminary data.</text>
</comment>
<feature type="region of interest" description="Disordered" evidence="1">
    <location>
        <begin position="227"/>
        <end position="257"/>
    </location>
</feature>
<dbReference type="AlphaFoldDB" id="A0A835JFW7"/>
<keyword evidence="3" id="KW-1185">Reference proteome</keyword>
<feature type="compositionally biased region" description="Basic and acidic residues" evidence="1">
    <location>
        <begin position="130"/>
        <end position="145"/>
    </location>
</feature>
<reference evidence="2 3" key="1">
    <citation type="submission" date="2020-10" db="EMBL/GenBank/DDBJ databases">
        <title>Plant Genome Project.</title>
        <authorList>
            <person name="Zhang R.-G."/>
        </authorList>
    </citation>
    <scope>NUCLEOTIDE SEQUENCE [LARGE SCALE GENOMIC DNA]</scope>
    <source>
        <strain evidence="2">FAFU-HL-1</strain>
        <tissue evidence="2">Leaf</tissue>
    </source>
</reference>
<feature type="compositionally biased region" description="Polar residues" evidence="1">
    <location>
        <begin position="246"/>
        <end position="255"/>
    </location>
</feature>
<feature type="region of interest" description="Disordered" evidence="1">
    <location>
        <begin position="744"/>
        <end position="768"/>
    </location>
</feature>
<gene>
    <name evidence="2" type="ORF">SADUNF_Sadunf13G0070900</name>
</gene>
<dbReference type="OrthoDB" id="1916794at2759"/>
<feature type="region of interest" description="Disordered" evidence="1">
    <location>
        <begin position="306"/>
        <end position="355"/>
    </location>
</feature>
<dbReference type="PANTHER" id="PTHR33621">
    <property type="entry name" value="ASPARTIC/GLUTAMIC ACID-RICH PROTEIN"/>
    <property type="match status" value="1"/>
</dbReference>
<dbReference type="Proteomes" id="UP000657918">
    <property type="component" value="Unassembled WGS sequence"/>
</dbReference>
<dbReference type="PANTHER" id="PTHR33621:SF2">
    <property type="entry name" value="RIBOSOMAL L1 DOMAIN-CONTAINING PROTEIN"/>
    <property type="match status" value="1"/>
</dbReference>
<name>A0A835JFW7_9ROSI</name>
<evidence type="ECO:0000256" key="1">
    <source>
        <dbReference type="SAM" id="MobiDB-lite"/>
    </source>
</evidence>
<feature type="region of interest" description="Disordered" evidence="1">
    <location>
        <begin position="423"/>
        <end position="457"/>
    </location>
</feature>
<organism evidence="2 3">
    <name type="scientific">Salix dunnii</name>
    <dbReference type="NCBI Taxonomy" id="1413687"/>
    <lineage>
        <taxon>Eukaryota</taxon>
        <taxon>Viridiplantae</taxon>
        <taxon>Streptophyta</taxon>
        <taxon>Embryophyta</taxon>
        <taxon>Tracheophyta</taxon>
        <taxon>Spermatophyta</taxon>
        <taxon>Magnoliopsida</taxon>
        <taxon>eudicotyledons</taxon>
        <taxon>Gunneridae</taxon>
        <taxon>Pentapetalae</taxon>
        <taxon>rosids</taxon>
        <taxon>fabids</taxon>
        <taxon>Malpighiales</taxon>
        <taxon>Salicaceae</taxon>
        <taxon>Saliceae</taxon>
        <taxon>Salix</taxon>
    </lineage>
</organism>
<proteinExistence type="predicted"/>
<evidence type="ECO:0000313" key="3">
    <source>
        <dbReference type="Proteomes" id="UP000657918"/>
    </source>
</evidence>
<feature type="region of interest" description="Disordered" evidence="1">
    <location>
        <begin position="48"/>
        <end position="173"/>
    </location>
</feature>
<sequence>MDFHSLSRKDLQALCKKNKIPANMTNISMADALKVLDKVEGLDEFTNLQSPEKATAGSPEVHTSCRTSTRKKPLRIEPESSQQPLTRTPCITRRRVIGGDGDQENKNANHPETPTVSASRKRTSATSARRKMETKVMEIVEDQQKKNVPKTPAAHSCRRMAPSDSARRKVEAQKEEVSVQRVYSTRHSLRLLEKSMGGMSLKEKESVGPLKMDGLFKEIEDVEMKEESGSDLLTVPEKSSEKTIDTEANSCQNPDHSLEDKREIKHELQEESKIDVCEVEDCNAKQEIGYENCTNSEVISLDNEREMTNELEEDNKNNDSEMDHCYPKLEGLDEQDEDSNESSEKSNPILVENSDRAVPINQEPIYKKGLIALITAGTVNSGFMVPNSPTLEISESVDKISEIISEEDKKQHDNDDLQSNLAIEGESDGNQSDEANENGKAETVPEDASYQKLESRHETESWHSITGSFSTSKFPDHFVTGNLGAPSKDTSFNYKNEALVEIHVMEAEELDMKTHEWHASCVSNETPGYASHMTSSLSLASDNDSGKFLMHKVHDHSNAETLVDITVMSQEEFSMAPAPTLDKTASPPCQPLVAGGAITGQTGVSSFADHSNADTLVDITVMSQEEFSMAPAPALDKTASPPCQPLVAGGAITGQTGLSSFAGDTLQGQFPRPSELIPRKSSSKKHPTSLKIIDAINKENIDDSGIKVEPKKEKANNNVIGEKILDEFSLRQLRKMMKEKLQIANNKNSEEDDDTKVGKTRLALQTLN</sequence>
<protein>
    <submittedName>
        <fullName evidence="2">Uncharacterized protein</fullName>
    </submittedName>
</protein>
<evidence type="ECO:0000313" key="2">
    <source>
        <dbReference type="EMBL" id="KAF9670457.1"/>
    </source>
</evidence>
<feature type="compositionally biased region" description="Acidic residues" evidence="1">
    <location>
        <begin position="332"/>
        <end position="341"/>
    </location>
</feature>
<accession>A0A835JFW7</accession>
<dbReference type="EMBL" id="JADGMS010000013">
    <property type="protein sequence ID" value="KAF9670457.1"/>
    <property type="molecule type" value="Genomic_DNA"/>
</dbReference>